<name>A0A379B2F3_9PAST</name>
<evidence type="ECO:0000313" key="2">
    <source>
        <dbReference type="Proteomes" id="UP000254280"/>
    </source>
</evidence>
<accession>A0A379B2F3</accession>
<protein>
    <submittedName>
        <fullName evidence="1">Uncharacterized protein</fullName>
    </submittedName>
</protein>
<reference evidence="1 2" key="1">
    <citation type="submission" date="2018-06" db="EMBL/GenBank/DDBJ databases">
        <authorList>
            <consortium name="Pathogen Informatics"/>
            <person name="Doyle S."/>
        </authorList>
    </citation>
    <scope>NUCLEOTIDE SEQUENCE [LARGE SCALE GENOMIC DNA]</scope>
    <source>
        <strain evidence="1 2">NCTC10699</strain>
    </source>
</reference>
<proteinExistence type="predicted"/>
<sequence length="59" mass="7211">MEKTPKIQMPDEVDGFIRCKARYTRNKNKGNRRLLYAKDYGREYWVFPKKMRKSTKTTH</sequence>
<dbReference type="Proteomes" id="UP000254280">
    <property type="component" value="Unassembled WGS sequence"/>
</dbReference>
<organism evidence="1 2">
    <name type="scientific">[Pasteurella] mairii</name>
    <dbReference type="NCBI Taxonomy" id="757"/>
    <lineage>
        <taxon>Bacteria</taxon>
        <taxon>Pseudomonadati</taxon>
        <taxon>Pseudomonadota</taxon>
        <taxon>Gammaproteobacteria</taxon>
        <taxon>Pasteurellales</taxon>
        <taxon>Pasteurellaceae</taxon>
    </lineage>
</organism>
<keyword evidence="2" id="KW-1185">Reference proteome</keyword>
<evidence type="ECO:0000313" key="1">
    <source>
        <dbReference type="EMBL" id="SUB32794.1"/>
    </source>
</evidence>
<dbReference type="AlphaFoldDB" id="A0A379B2F3"/>
<dbReference type="EMBL" id="UGSS01000002">
    <property type="protein sequence ID" value="SUB32794.1"/>
    <property type="molecule type" value="Genomic_DNA"/>
</dbReference>
<gene>
    <name evidence="1" type="ORF">NCTC10699_00379</name>
</gene>